<keyword evidence="1" id="KW-0059">Arsenical resistance</keyword>
<accession>A0A191UFU2</accession>
<dbReference type="InterPro" id="IPR023485">
    <property type="entry name" value="Ptyr_pPase"/>
</dbReference>
<evidence type="ECO:0000313" key="3">
    <source>
        <dbReference type="EMBL" id="ANI99775.1"/>
    </source>
</evidence>
<dbReference type="SMART" id="SM00226">
    <property type="entry name" value="LMWPc"/>
    <property type="match status" value="1"/>
</dbReference>
<dbReference type="EMBL" id="CP015922">
    <property type="protein sequence ID" value="ANI99775.1"/>
    <property type="molecule type" value="Genomic_DNA"/>
</dbReference>
<dbReference type="AlphaFoldDB" id="A0A191UFU2"/>
<protein>
    <submittedName>
        <fullName evidence="3">Protein-tyrosine-phosphatase</fullName>
    </submittedName>
</protein>
<dbReference type="Pfam" id="PF01451">
    <property type="entry name" value="LMWPc"/>
    <property type="match status" value="1"/>
</dbReference>
<dbReference type="CDD" id="cd16345">
    <property type="entry name" value="LMWP_ArsC"/>
    <property type="match status" value="1"/>
</dbReference>
<feature type="domain" description="Phosphotyrosine protein phosphatase I" evidence="2">
    <location>
        <begin position="17"/>
        <end position="155"/>
    </location>
</feature>
<dbReference type="InterPro" id="IPR036196">
    <property type="entry name" value="Ptyr_pPase_sf"/>
</dbReference>
<evidence type="ECO:0000313" key="4">
    <source>
        <dbReference type="Proteomes" id="UP000078463"/>
    </source>
</evidence>
<gene>
    <name evidence="3" type="ORF">A8O14_06640</name>
</gene>
<dbReference type="STRING" id="1743168.A8O14_06640"/>
<evidence type="ECO:0000259" key="2">
    <source>
        <dbReference type="SMART" id="SM00226"/>
    </source>
</evidence>
<dbReference type="SUPFAM" id="SSF52788">
    <property type="entry name" value="Phosphotyrosine protein phosphatases I"/>
    <property type="match status" value="1"/>
</dbReference>
<dbReference type="Gene3D" id="3.40.50.2300">
    <property type="match status" value="1"/>
</dbReference>
<organism evidence="3 4">
    <name type="scientific">Polynucleobacter wuianus</name>
    <dbReference type="NCBI Taxonomy" id="1743168"/>
    <lineage>
        <taxon>Bacteria</taxon>
        <taxon>Pseudomonadati</taxon>
        <taxon>Pseudomonadota</taxon>
        <taxon>Betaproteobacteria</taxon>
        <taxon>Burkholderiales</taxon>
        <taxon>Burkholderiaceae</taxon>
        <taxon>Polynucleobacter</taxon>
    </lineage>
</organism>
<name>A0A191UFU2_9BURK</name>
<dbReference type="GO" id="GO:0046685">
    <property type="term" value="P:response to arsenic-containing substance"/>
    <property type="evidence" value="ECO:0007669"/>
    <property type="project" value="UniProtKB-KW"/>
</dbReference>
<evidence type="ECO:0000256" key="1">
    <source>
        <dbReference type="ARBA" id="ARBA00022849"/>
    </source>
</evidence>
<sequence length="172" mass="18904">MRADQNSKRGKDSMKQYNILFLCTHNSARSVLGEALASTHPSGKFVGYSAGSTPGTKVNPFAAEIAKELGYPESKLRSKSWDEYGLPDAPKMDFIITVCDNAAGEVCPFWPGKPATAHWGFPDPSQVQGTDEDKRRAFKDVMIGLKKRLDLLADMPLETLDSLSLKEVHTKS</sequence>
<dbReference type="PANTHER" id="PTHR43428:SF1">
    <property type="entry name" value="ARSENATE REDUCTASE"/>
    <property type="match status" value="1"/>
</dbReference>
<dbReference type="Proteomes" id="UP000078463">
    <property type="component" value="Chromosome"/>
</dbReference>
<proteinExistence type="predicted"/>
<dbReference type="PANTHER" id="PTHR43428">
    <property type="entry name" value="ARSENATE REDUCTASE"/>
    <property type="match status" value="1"/>
</dbReference>
<dbReference type="KEGG" id="pwu:A8O14_06640"/>
<reference evidence="4" key="1">
    <citation type="submission" date="2016-05" db="EMBL/GenBank/DDBJ databases">
        <title>Polynucleobacter sp. QLW-P1FAT50C-4 genome.</title>
        <authorList>
            <person name="Hahn M.W."/>
        </authorList>
    </citation>
    <scope>NUCLEOTIDE SEQUENCE [LARGE SCALE GENOMIC DNA]</scope>
    <source>
        <strain evidence="4">QLW-P1FAT50C-4</strain>
    </source>
</reference>
<keyword evidence="4" id="KW-1185">Reference proteome</keyword>